<organism evidence="1">
    <name type="scientific">Arion vulgaris</name>
    <dbReference type="NCBI Taxonomy" id="1028688"/>
    <lineage>
        <taxon>Eukaryota</taxon>
        <taxon>Metazoa</taxon>
        <taxon>Spiralia</taxon>
        <taxon>Lophotrochozoa</taxon>
        <taxon>Mollusca</taxon>
        <taxon>Gastropoda</taxon>
        <taxon>Heterobranchia</taxon>
        <taxon>Euthyneura</taxon>
        <taxon>Panpulmonata</taxon>
        <taxon>Eupulmonata</taxon>
        <taxon>Stylommatophora</taxon>
        <taxon>Helicina</taxon>
        <taxon>Arionoidea</taxon>
        <taxon>Arionidae</taxon>
        <taxon>Arion</taxon>
    </lineage>
</organism>
<name>A0A0B7BT59_9EUPU</name>
<accession>A0A0B7BT59</accession>
<gene>
    <name evidence="1" type="primary">ORF206541</name>
</gene>
<evidence type="ECO:0000313" key="1">
    <source>
        <dbReference type="EMBL" id="CEK95350.1"/>
    </source>
</evidence>
<dbReference type="AlphaFoldDB" id="A0A0B7BT59"/>
<feature type="non-terminal residue" evidence="1">
    <location>
        <position position="1"/>
    </location>
</feature>
<proteinExistence type="predicted"/>
<reference evidence="1" key="1">
    <citation type="submission" date="2014-12" db="EMBL/GenBank/DDBJ databases">
        <title>Insight into the proteome of Arion vulgaris.</title>
        <authorList>
            <person name="Aradska J."/>
            <person name="Bulat T."/>
            <person name="Smidak R."/>
            <person name="Sarate P."/>
            <person name="Gangsoo J."/>
            <person name="Sialana F."/>
            <person name="Bilban M."/>
            <person name="Lubec G."/>
        </authorList>
    </citation>
    <scope>NUCLEOTIDE SEQUENCE</scope>
    <source>
        <tissue evidence="1">Skin</tissue>
    </source>
</reference>
<sequence length="70" mass="8226">LNENIRNSYKEKTESLNLDRDGNKLWKLARKLNQESKFNHECIIVSPSNRMKSSEVENKLRISLVSTLHK</sequence>
<dbReference type="EMBL" id="HACG01048485">
    <property type="protein sequence ID" value="CEK95350.1"/>
    <property type="molecule type" value="Transcribed_RNA"/>
</dbReference>
<protein>
    <submittedName>
        <fullName evidence="1">Uncharacterized protein</fullName>
    </submittedName>
</protein>